<evidence type="ECO:0008006" key="3">
    <source>
        <dbReference type="Google" id="ProtNLM"/>
    </source>
</evidence>
<accession>A0A0W0VJV4</accession>
<name>A0A0W0VJV4_9GAMM</name>
<protein>
    <recommendedName>
        <fullName evidence="3">Vir protein</fullName>
    </recommendedName>
</protein>
<evidence type="ECO:0000313" key="1">
    <source>
        <dbReference type="EMBL" id="KTD20118.1"/>
    </source>
</evidence>
<dbReference type="EMBL" id="LNYK01000030">
    <property type="protein sequence ID" value="KTD20118.1"/>
    <property type="molecule type" value="Genomic_DNA"/>
</dbReference>
<dbReference type="STRING" id="45068.Llon_1739"/>
<proteinExistence type="predicted"/>
<comment type="caution">
    <text evidence="1">The sequence shown here is derived from an EMBL/GenBank/DDBJ whole genome shotgun (WGS) entry which is preliminary data.</text>
</comment>
<sequence>MYQETMSSSSSDIRKAERRIDLLFSKFAAFYGHVWRSQFKDEVFLKFAKKEWQEALSEFADSVLTKAILNCRDFYELPPTLPQLMQCCRQIKKQTTFHVVKEGYVPANKELVESCLQRCKEFLGR</sequence>
<reference evidence="1 2" key="1">
    <citation type="submission" date="2015-11" db="EMBL/GenBank/DDBJ databases">
        <title>Genomic analysis of 38 Legionella species identifies large and diverse effector repertoires.</title>
        <authorList>
            <person name="Burstein D."/>
            <person name="Amaro F."/>
            <person name="Zusman T."/>
            <person name="Lifshitz Z."/>
            <person name="Cohen O."/>
            <person name="Gilbert J.A."/>
            <person name="Pupko T."/>
            <person name="Shuman H.A."/>
            <person name="Segal G."/>
        </authorList>
    </citation>
    <scope>NUCLEOTIDE SEQUENCE [LARGE SCALE GENOMIC DNA]</scope>
    <source>
        <strain evidence="1 2">ATCC 49505</strain>
    </source>
</reference>
<organism evidence="1 2">
    <name type="scientific">Legionella londiniensis</name>
    <dbReference type="NCBI Taxonomy" id="45068"/>
    <lineage>
        <taxon>Bacteria</taxon>
        <taxon>Pseudomonadati</taxon>
        <taxon>Pseudomonadota</taxon>
        <taxon>Gammaproteobacteria</taxon>
        <taxon>Legionellales</taxon>
        <taxon>Legionellaceae</taxon>
        <taxon>Legionella</taxon>
    </lineage>
</organism>
<dbReference type="Proteomes" id="UP000054997">
    <property type="component" value="Unassembled WGS sequence"/>
</dbReference>
<dbReference type="PATRIC" id="fig|45068.5.peg.1892"/>
<dbReference type="AlphaFoldDB" id="A0A0W0VJV4"/>
<keyword evidence="2" id="KW-1185">Reference proteome</keyword>
<gene>
    <name evidence="1" type="ORF">Llon_1739</name>
</gene>
<evidence type="ECO:0000313" key="2">
    <source>
        <dbReference type="Proteomes" id="UP000054997"/>
    </source>
</evidence>